<dbReference type="InterPro" id="IPR023753">
    <property type="entry name" value="FAD/NAD-binding_dom"/>
</dbReference>
<reference evidence="13" key="1">
    <citation type="submission" date="2018-05" db="EMBL/GenBank/DDBJ databases">
        <title>Genome Sequencing of selected type strains of the family Eggerthellaceae.</title>
        <authorList>
            <person name="Danylec N."/>
            <person name="Stoll D.A."/>
            <person name="Doetsch A."/>
            <person name="Huch M."/>
        </authorList>
    </citation>
    <scope>NUCLEOTIDE SEQUENCE [LARGE SCALE GENOMIC DNA]</scope>
    <source>
        <strain evidence="13">DSM 24851</strain>
    </source>
</reference>
<evidence type="ECO:0000313" key="13">
    <source>
        <dbReference type="Proteomes" id="UP000269591"/>
    </source>
</evidence>
<keyword evidence="6" id="KW-0479">Metal-binding</keyword>
<dbReference type="Gene3D" id="3.50.50.60">
    <property type="entry name" value="FAD/NAD(P)-binding domain"/>
    <property type="match status" value="2"/>
</dbReference>
<evidence type="ECO:0000256" key="6">
    <source>
        <dbReference type="ARBA" id="ARBA00022723"/>
    </source>
</evidence>
<proteinExistence type="inferred from homology"/>
<evidence type="ECO:0000256" key="1">
    <source>
        <dbReference type="ARBA" id="ARBA00001917"/>
    </source>
</evidence>
<dbReference type="PRINTS" id="PR00469">
    <property type="entry name" value="PNDRDTASEII"/>
</dbReference>
<sequence>MKLLEPLAINHMTLKNRVMFPPMTTGYEDRAGSITDQSVNFYRRLAQGGVAYVVVGDVSPVHTISPTPKLVTDEQIPSFAHLADALHEFDCKLGLQVFHPEYDTVAVAELFRAGDMQGARAKLMHDMKHYVNEVTAERLQEILGLITALAQRCVKAGVDAIEVHGDRLVGSLCSPLINQRDDEFGGSFENRTRFALEVVRAIRAGAPDICIDYKLPIITENPQIGRGGLFIDEAVRLAKLLEEAGVDTFHVGQANHTGNMNDTIPVMGTRPYCFMEEYSRQVKAVVSVPVSTVGRIIMPEDAERLIEEGACDYVGLGRSLLCDPDYVSKLEAGTPELIRHCMMCNKGCTDAIQNRRFLSCVLNAENGYEYERTIEPAAEAKKVAVVGAGPAGMEAARVAALRGHAVTLFEACDELGGQLTIACVPPRKSEMGRSLDWWKAALDAAGVEVRAGAAVGARELAEAGFDAVIVAAGGKNAWPRIEGIGAPFVLDSWRVLAGDYRLKGNVAVIGGGLVGAETAEFIVNAFSDCRVTVVEMADKVAAQESNTVLPTMMADFEEHGVELLTGAKVVEFVENPGYVPAVVVEVAGGEGEAPERREVPCDFAVLALGTAPVSFDASPLEEAGIPVSFVGDCNEVAAIDEAVTAGYLAACAL</sequence>
<comment type="cofactor">
    <cofactor evidence="2">
        <name>[4Fe-4S] cluster</name>
        <dbReference type="ChEBI" id="CHEBI:49883"/>
    </cofactor>
</comment>
<protein>
    <submittedName>
        <fullName evidence="12">NADH oxidase</fullName>
    </submittedName>
</protein>
<evidence type="ECO:0000256" key="2">
    <source>
        <dbReference type="ARBA" id="ARBA00001966"/>
    </source>
</evidence>
<comment type="caution">
    <text evidence="12">The sequence shown here is derived from an EMBL/GenBank/DDBJ whole genome shotgun (WGS) entry which is preliminary data.</text>
</comment>
<dbReference type="EMBL" id="QIBX01000011">
    <property type="protein sequence ID" value="RNL39541.1"/>
    <property type="molecule type" value="Genomic_DNA"/>
</dbReference>
<dbReference type="CDD" id="cd02803">
    <property type="entry name" value="OYE_like_FMN_family"/>
    <property type="match status" value="1"/>
</dbReference>
<dbReference type="Pfam" id="PF00724">
    <property type="entry name" value="Oxidored_FMN"/>
    <property type="match status" value="1"/>
</dbReference>
<dbReference type="NCBIfam" id="NF045599">
    <property type="entry name" value="bili_reduct_long"/>
    <property type="match status" value="1"/>
</dbReference>
<comment type="similarity">
    <text evidence="3">In the N-terminal section; belongs to the NADH:flavin oxidoreductase/NADH oxidase family.</text>
</comment>
<dbReference type="GO" id="GO:0051536">
    <property type="term" value="F:iron-sulfur cluster binding"/>
    <property type="evidence" value="ECO:0007669"/>
    <property type="project" value="UniProtKB-KW"/>
</dbReference>
<evidence type="ECO:0000256" key="7">
    <source>
        <dbReference type="ARBA" id="ARBA00023002"/>
    </source>
</evidence>
<dbReference type="InterPro" id="IPR036188">
    <property type="entry name" value="FAD/NAD-bd_sf"/>
</dbReference>
<dbReference type="InterPro" id="IPR013785">
    <property type="entry name" value="Aldolase_TIM"/>
</dbReference>
<dbReference type="Pfam" id="PF07992">
    <property type="entry name" value="Pyr_redox_2"/>
    <property type="match status" value="1"/>
</dbReference>
<evidence type="ECO:0000259" key="11">
    <source>
        <dbReference type="Pfam" id="PF07992"/>
    </source>
</evidence>
<dbReference type="OrthoDB" id="3169239at2"/>
<dbReference type="GO" id="GO:0046872">
    <property type="term" value="F:metal ion binding"/>
    <property type="evidence" value="ECO:0007669"/>
    <property type="project" value="UniProtKB-KW"/>
</dbReference>
<gene>
    <name evidence="12" type="ORF">DMP06_07080</name>
</gene>
<dbReference type="PANTHER" id="PTHR42917">
    <property type="entry name" value="2,4-DIENOYL-COA REDUCTASE"/>
    <property type="match status" value="1"/>
</dbReference>
<evidence type="ECO:0000259" key="10">
    <source>
        <dbReference type="Pfam" id="PF00724"/>
    </source>
</evidence>
<keyword evidence="13" id="KW-1185">Reference proteome</keyword>
<dbReference type="SUPFAM" id="SSF51395">
    <property type="entry name" value="FMN-linked oxidoreductases"/>
    <property type="match status" value="1"/>
</dbReference>
<dbReference type="RefSeq" id="WP_123209042.1">
    <property type="nucleotide sequence ID" value="NZ_JBHTHO010000028.1"/>
</dbReference>
<keyword evidence="8" id="KW-0408">Iron</keyword>
<keyword evidence="4" id="KW-0285">Flavoprotein</keyword>
<accession>A0A3N0AXE2</accession>
<dbReference type="GO" id="GO:0016491">
    <property type="term" value="F:oxidoreductase activity"/>
    <property type="evidence" value="ECO:0007669"/>
    <property type="project" value="UniProtKB-KW"/>
</dbReference>
<evidence type="ECO:0000256" key="3">
    <source>
        <dbReference type="ARBA" id="ARBA00011048"/>
    </source>
</evidence>
<comment type="cofactor">
    <cofactor evidence="1">
        <name>FMN</name>
        <dbReference type="ChEBI" id="CHEBI:58210"/>
    </cofactor>
</comment>
<evidence type="ECO:0000313" key="12">
    <source>
        <dbReference type="EMBL" id="RNL39541.1"/>
    </source>
</evidence>
<dbReference type="InterPro" id="IPR001155">
    <property type="entry name" value="OxRdtase_FMN_N"/>
</dbReference>
<dbReference type="PRINTS" id="PR00368">
    <property type="entry name" value="FADPNR"/>
</dbReference>
<evidence type="ECO:0000256" key="5">
    <source>
        <dbReference type="ARBA" id="ARBA00022643"/>
    </source>
</evidence>
<keyword evidence="7" id="KW-0560">Oxidoreductase</keyword>
<dbReference type="InterPro" id="IPR051793">
    <property type="entry name" value="NADH:flavin_oxidoreductase"/>
</dbReference>
<dbReference type="NCBIfam" id="NF045592">
    <property type="entry name" value="bili_reduct_N"/>
    <property type="match status" value="1"/>
</dbReference>
<dbReference type="PANTHER" id="PTHR42917:SF2">
    <property type="entry name" value="2,4-DIENOYL-COA REDUCTASE [(2E)-ENOYL-COA-PRODUCING]"/>
    <property type="match status" value="1"/>
</dbReference>
<dbReference type="SUPFAM" id="SSF51905">
    <property type="entry name" value="FAD/NAD(P)-binding domain"/>
    <property type="match status" value="1"/>
</dbReference>
<dbReference type="Proteomes" id="UP000269591">
    <property type="component" value="Unassembled WGS sequence"/>
</dbReference>
<dbReference type="GO" id="GO:0010181">
    <property type="term" value="F:FMN binding"/>
    <property type="evidence" value="ECO:0007669"/>
    <property type="project" value="InterPro"/>
</dbReference>
<feature type="domain" description="NADH:flavin oxidoreductase/NADH oxidase N-terminal" evidence="10">
    <location>
        <begin position="2"/>
        <end position="335"/>
    </location>
</feature>
<dbReference type="Gene3D" id="3.40.50.720">
    <property type="entry name" value="NAD(P)-binding Rossmann-like Domain"/>
    <property type="match status" value="2"/>
</dbReference>
<dbReference type="AlphaFoldDB" id="A0A3N0AXE2"/>
<keyword evidence="5" id="KW-0288">FMN</keyword>
<evidence type="ECO:0000256" key="4">
    <source>
        <dbReference type="ARBA" id="ARBA00022630"/>
    </source>
</evidence>
<organism evidence="12 13">
    <name type="scientific">Slackia equolifaciens</name>
    <dbReference type="NCBI Taxonomy" id="498718"/>
    <lineage>
        <taxon>Bacteria</taxon>
        <taxon>Bacillati</taxon>
        <taxon>Actinomycetota</taxon>
        <taxon>Coriobacteriia</taxon>
        <taxon>Eggerthellales</taxon>
        <taxon>Eggerthellaceae</taxon>
        <taxon>Slackia</taxon>
    </lineage>
</organism>
<evidence type="ECO:0000256" key="8">
    <source>
        <dbReference type="ARBA" id="ARBA00023004"/>
    </source>
</evidence>
<keyword evidence="9" id="KW-0411">Iron-sulfur</keyword>
<name>A0A3N0AXE2_9ACTN</name>
<feature type="domain" description="FAD/NAD(P)-binding" evidence="11">
    <location>
        <begin position="381"/>
        <end position="627"/>
    </location>
</feature>
<evidence type="ECO:0000256" key="9">
    <source>
        <dbReference type="ARBA" id="ARBA00023014"/>
    </source>
</evidence>
<dbReference type="InterPro" id="IPR054629">
    <property type="entry name" value="BilR_N"/>
</dbReference>
<dbReference type="Gene3D" id="3.20.20.70">
    <property type="entry name" value="Aldolase class I"/>
    <property type="match status" value="1"/>
</dbReference>